<dbReference type="Proteomes" id="UP001152797">
    <property type="component" value="Unassembled WGS sequence"/>
</dbReference>
<dbReference type="EMBL" id="CAMXCT020005223">
    <property type="protein sequence ID" value="CAL1165137.1"/>
    <property type="molecule type" value="Genomic_DNA"/>
</dbReference>
<accession>A0A9P1DLV4</accession>
<keyword evidence="2" id="KW-0547">Nucleotide-binding</keyword>
<dbReference type="EMBL" id="CAMXCT030005223">
    <property type="protein sequence ID" value="CAL4799074.1"/>
    <property type="molecule type" value="Genomic_DNA"/>
</dbReference>
<sequence length="132" mass="14672">MKSPIFSRWSHDRCEEFGTLTVGERPTALGIACLKLPAEVHLARLVVLGWTMDMGPSACVLAAALSLTPSCDVFLTPMNTQGARDAARLQHQWLRHVFKERTSHFFLPTSDFLLAADDLVVLKFGEIAQCWS</sequence>
<keyword evidence="2" id="KW-0378">Hydrolase</keyword>
<comment type="caution">
    <text evidence="1">The sequence shown here is derived from an EMBL/GenBank/DDBJ whole genome shotgun (WGS) entry which is preliminary data.</text>
</comment>
<keyword evidence="2" id="KW-0347">Helicase</keyword>
<evidence type="ECO:0000313" key="2">
    <source>
        <dbReference type="EMBL" id="CAL4799074.1"/>
    </source>
</evidence>
<organism evidence="1">
    <name type="scientific">Cladocopium goreaui</name>
    <dbReference type="NCBI Taxonomy" id="2562237"/>
    <lineage>
        <taxon>Eukaryota</taxon>
        <taxon>Sar</taxon>
        <taxon>Alveolata</taxon>
        <taxon>Dinophyceae</taxon>
        <taxon>Suessiales</taxon>
        <taxon>Symbiodiniaceae</taxon>
        <taxon>Cladocopium</taxon>
    </lineage>
</organism>
<name>A0A9P1DLV4_9DINO</name>
<dbReference type="EMBL" id="CAMXCT010005223">
    <property type="protein sequence ID" value="CAI4011762.1"/>
    <property type="molecule type" value="Genomic_DNA"/>
</dbReference>
<reference evidence="2 3" key="2">
    <citation type="submission" date="2024-05" db="EMBL/GenBank/DDBJ databases">
        <authorList>
            <person name="Chen Y."/>
            <person name="Shah S."/>
            <person name="Dougan E. K."/>
            <person name="Thang M."/>
            <person name="Chan C."/>
        </authorList>
    </citation>
    <scope>NUCLEOTIDE SEQUENCE [LARGE SCALE GENOMIC DNA]</scope>
</reference>
<gene>
    <name evidence="1" type="ORF">C1SCF055_LOCUS36891</name>
</gene>
<reference evidence="1" key="1">
    <citation type="submission" date="2022-10" db="EMBL/GenBank/DDBJ databases">
        <authorList>
            <person name="Chen Y."/>
            <person name="Dougan E. K."/>
            <person name="Chan C."/>
            <person name="Rhodes N."/>
            <person name="Thang M."/>
        </authorList>
    </citation>
    <scope>NUCLEOTIDE SEQUENCE</scope>
</reference>
<keyword evidence="3" id="KW-1185">Reference proteome</keyword>
<evidence type="ECO:0000313" key="1">
    <source>
        <dbReference type="EMBL" id="CAI4011762.1"/>
    </source>
</evidence>
<dbReference type="GO" id="GO:0004386">
    <property type="term" value="F:helicase activity"/>
    <property type="evidence" value="ECO:0007669"/>
    <property type="project" value="UniProtKB-KW"/>
</dbReference>
<protein>
    <submittedName>
        <fullName evidence="2">RNA helicase</fullName>
    </submittedName>
</protein>
<dbReference type="AlphaFoldDB" id="A0A9P1DLV4"/>
<evidence type="ECO:0000313" key="3">
    <source>
        <dbReference type="Proteomes" id="UP001152797"/>
    </source>
</evidence>
<proteinExistence type="predicted"/>
<keyword evidence="2" id="KW-0067">ATP-binding</keyword>